<proteinExistence type="predicted"/>
<evidence type="ECO:0000313" key="1">
    <source>
        <dbReference type="EMBL" id="EME45928.1"/>
    </source>
</evidence>
<gene>
    <name evidence="1" type="ORF">DOTSEDRAFT_70068</name>
</gene>
<protein>
    <submittedName>
        <fullName evidence="1">Uncharacterized protein</fullName>
    </submittedName>
</protein>
<sequence length="82" mass="8936">MLMSRAAVARVQRWSVATAGHRAVHSLRATDPPGRDSLRELGSIIENGHSTPEHCQSQRYSVEVAPCTSLALTVAWPGRTSR</sequence>
<dbReference type="Proteomes" id="UP000016933">
    <property type="component" value="Unassembled WGS sequence"/>
</dbReference>
<dbReference type="AlphaFoldDB" id="N1PSL8"/>
<keyword evidence="2" id="KW-1185">Reference proteome</keyword>
<evidence type="ECO:0000313" key="2">
    <source>
        <dbReference type="Proteomes" id="UP000016933"/>
    </source>
</evidence>
<name>N1PSL8_DOTSN</name>
<dbReference type="EMBL" id="KB446537">
    <property type="protein sequence ID" value="EME45928.1"/>
    <property type="molecule type" value="Genomic_DNA"/>
</dbReference>
<organism evidence="1 2">
    <name type="scientific">Dothistroma septosporum (strain NZE10 / CBS 128990)</name>
    <name type="common">Red band needle blight fungus</name>
    <name type="synonym">Mycosphaerella pini</name>
    <dbReference type="NCBI Taxonomy" id="675120"/>
    <lineage>
        <taxon>Eukaryota</taxon>
        <taxon>Fungi</taxon>
        <taxon>Dikarya</taxon>
        <taxon>Ascomycota</taxon>
        <taxon>Pezizomycotina</taxon>
        <taxon>Dothideomycetes</taxon>
        <taxon>Dothideomycetidae</taxon>
        <taxon>Mycosphaerellales</taxon>
        <taxon>Mycosphaerellaceae</taxon>
        <taxon>Dothistroma</taxon>
    </lineage>
</organism>
<reference evidence="1 2" key="2">
    <citation type="journal article" date="2012" name="PLoS Pathog.">
        <title>Diverse lifestyles and strategies of plant pathogenesis encoded in the genomes of eighteen Dothideomycetes fungi.</title>
        <authorList>
            <person name="Ohm R.A."/>
            <person name="Feau N."/>
            <person name="Henrissat B."/>
            <person name="Schoch C.L."/>
            <person name="Horwitz B.A."/>
            <person name="Barry K.W."/>
            <person name="Condon B.J."/>
            <person name="Copeland A.C."/>
            <person name="Dhillon B."/>
            <person name="Glaser F."/>
            <person name="Hesse C.N."/>
            <person name="Kosti I."/>
            <person name="LaButti K."/>
            <person name="Lindquist E.A."/>
            <person name="Lucas S."/>
            <person name="Salamov A.A."/>
            <person name="Bradshaw R.E."/>
            <person name="Ciuffetti L."/>
            <person name="Hamelin R.C."/>
            <person name="Kema G.H.J."/>
            <person name="Lawrence C."/>
            <person name="Scott J.A."/>
            <person name="Spatafora J.W."/>
            <person name="Turgeon B.G."/>
            <person name="de Wit P.J.G.M."/>
            <person name="Zhong S."/>
            <person name="Goodwin S.B."/>
            <person name="Grigoriev I.V."/>
        </authorList>
    </citation>
    <scope>NUCLEOTIDE SEQUENCE [LARGE SCALE GENOMIC DNA]</scope>
    <source>
        <strain evidence="2">NZE10 / CBS 128990</strain>
    </source>
</reference>
<accession>N1PSL8</accession>
<reference evidence="2" key="1">
    <citation type="journal article" date="2012" name="PLoS Genet.">
        <title>The genomes of the fungal plant pathogens Cladosporium fulvum and Dothistroma septosporum reveal adaptation to different hosts and lifestyles but also signatures of common ancestry.</title>
        <authorList>
            <person name="de Wit P.J.G.M."/>
            <person name="van der Burgt A."/>
            <person name="Oekmen B."/>
            <person name="Stergiopoulos I."/>
            <person name="Abd-Elsalam K.A."/>
            <person name="Aerts A.L."/>
            <person name="Bahkali A.H."/>
            <person name="Beenen H.G."/>
            <person name="Chettri P."/>
            <person name="Cox M.P."/>
            <person name="Datema E."/>
            <person name="de Vries R.P."/>
            <person name="Dhillon B."/>
            <person name="Ganley A.R."/>
            <person name="Griffiths S.A."/>
            <person name="Guo Y."/>
            <person name="Hamelin R.C."/>
            <person name="Henrissat B."/>
            <person name="Kabir M.S."/>
            <person name="Jashni M.K."/>
            <person name="Kema G."/>
            <person name="Klaubauf S."/>
            <person name="Lapidus A."/>
            <person name="Levasseur A."/>
            <person name="Lindquist E."/>
            <person name="Mehrabi R."/>
            <person name="Ohm R.A."/>
            <person name="Owen T.J."/>
            <person name="Salamov A."/>
            <person name="Schwelm A."/>
            <person name="Schijlen E."/>
            <person name="Sun H."/>
            <person name="van den Burg H.A."/>
            <person name="van Ham R.C.H.J."/>
            <person name="Zhang S."/>
            <person name="Goodwin S.B."/>
            <person name="Grigoriev I.V."/>
            <person name="Collemare J."/>
            <person name="Bradshaw R.E."/>
        </authorList>
    </citation>
    <scope>NUCLEOTIDE SEQUENCE [LARGE SCALE GENOMIC DNA]</scope>
    <source>
        <strain evidence="2">NZE10 / CBS 128990</strain>
    </source>
</reference>
<dbReference type="HOGENOM" id="CLU_2558256_0_0_1"/>